<organism evidence="3 4">
    <name type="scientific">Triparma columacea</name>
    <dbReference type="NCBI Taxonomy" id="722753"/>
    <lineage>
        <taxon>Eukaryota</taxon>
        <taxon>Sar</taxon>
        <taxon>Stramenopiles</taxon>
        <taxon>Ochrophyta</taxon>
        <taxon>Bolidophyceae</taxon>
        <taxon>Parmales</taxon>
        <taxon>Triparmaceae</taxon>
        <taxon>Triparma</taxon>
    </lineage>
</organism>
<sequence length="629" mass="70267">MGLTTPRDDASRASSHSGNGRTYPSRKFKSPAGVGVHGTPVPPQVTPGAPSSPTKGKGGSPTGGPTPKMRKHLNLAAVQMALEENDDGVESMKREVSEYQELELKTAHDELIVLRKTHDRLYQDADAADVAHRRVCEELSQLERLAGVGGMGGKGKDDPVEKGIRLERKIDATKAKLMASTEQNMVFAHMIERLKMELLALQKKDNETKGRQNVLGHDMQSVVIQRQQAEMELKVEEENLDDLMYKLSLKRESHEGRIAGIKKIISDRQLLQERQLARNKKKEEIMTKADMGVDEEQKLKRMNVIRQLYTTILEKKMSDDEEQLASLENTFHQLRNVTGLSNVEEVVEKFLSRNEKNSQLQAVAEDLKKRIAILKEDNDKSKVALDDIIVRTENNASNRKVYQEVIRIDVHVGSAAKMCEESKARATRLSVTIGELRETVARFLSKVKNELESVPTIKDLPEKMHELDLELTEMMKTVSANLAKKGEEGGGAEEDGGSPEGTKGGASTFSKLAGPNLGRIMYHKLMTTDPDQSPRNVRVHTRMNMTQLSKQAQRSLLDPNFEATNPPPSAQRMFSGPGHSANYGRQEMDDDDMAVVVDRTTVKKLANMVVTKDLNEKAKKKKREAIPEW</sequence>
<feature type="region of interest" description="Disordered" evidence="2">
    <location>
        <begin position="486"/>
        <end position="510"/>
    </location>
</feature>
<dbReference type="PANTHER" id="PTHR46518:SF1">
    <property type="entry name" value="OUTER DYNEIN ARM-DOCKING COMPLEX SUBUNIT 3"/>
    <property type="match status" value="1"/>
</dbReference>
<feature type="region of interest" description="Disordered" evidence="2">
    <location>
        <begin position="1"/>
        <end position="69"/>
    </location>
</feature>
<dbReference type="GO" id="GO:0036158">
    <property type="term" value="P:outer dynein arm assembly"/>
    <property type="evidence" value="ECO:0007669"/>
    <property type="project" value="InterPro"/>
</dbReference>
<dbReference type="GO" id="GO:0036064">
    <property type="term" value="C:ciliary basal body"/>
    <property type="evidence" value="ECO:0007669"/>
    <property type="project" value="TreeGrafter"/>
</dbReference>
<dbReference type="InterPro" id="IPR033192">
    <property type="entry name" value="ODAD3"/>
</dbReference>
<evidence type="ECO:0000256" key="1">
    <source>
        <dbReference type="SAM" id="Coils"/>
    </source>
</evidence>
<feature type="coiled-coil region" evidence="1">
    <location>
        <begin position="310"/>
        <end position="384"/>
    </location>
</feature>
<dbReference type="Proteomes" id="UP001165065">
    <property type="component" value="Unassembled WGS sequence"/>
</dbReference>
<feature type="coiled-coil region" evidence="1">
    <location>
        <begin position="219"/>
        <end position="246"/>
    </location>
</feature>
<evidence type="ECO:0000313" key="4">
    <source>
        <dbReference type="Proteomes" id="UP001165065"/>
    </source>
</evidence>
<keyword evidence="4" id="KW-1185">Reference proteome</keyword>
<protein>
    <submittedName>
        <fullName evidence="3">Uncharacterized protein</fullName>
    </submittedName>
</protein>
<gene>
    <name evidence="3" type="ORF">TrCOL_g10872</name>
</gene>
<keyword evidence="1" id="KW-0175">Coiled coil</keyword>
<dbReference type="GO" id="GO:0003341">
    <property type="term" value="P:cilium movement"/>
    <property type="evidence" value="ECO:0007669"/>
    <property type="project" value="InterPro"/>
</dbReference>
<feature type="compositionally biased region" description="Polar residues" evidence="2">
    <location>
        <begin position="12"/>
        <end position="22"/>
    </location>
</feature>
<dbReference type="EMBL" id="BRYA01000693">
    <property type="protein sequence ID" value="GMI30017.1"/>
    <property type="molecule type" value="Genomic_DNA"/>
</dbReference>
<proteinExistence type="predicted"/>
<dbReference type="GO" id="GO:0097542">
    <property type="term" value="C:ciliary tip"/>
    <property type="evidence" value="ECO:0007669"/>
    <property type="project" value="TreeGrafter"/>
</dbReference>
<evidence type="ECO:0000256" key="2">
    <source>
        <dbReference type="SAM" id="MobiDB-lite"/>
    </source>
</evidence>
<reference evidence="4" key="1">
    <citation type="journal article" date="2023" name="Commun. Biol.">
        <title>Genome analysis of Parmales, the sister group of diatoms, reveals the evolutionary specialization of diatoms from phago-mixotrophs to photoautotrophs.</title>
        <authorList>
            <person name="Ban H."/>
            <person name="Sato S."/>
            <person name="Yoshikawa S."/>
            <person name="Yamada K."/>
            <person name="Nakamura Y."/>
            <person name="Ichinomiya M."/>
            <person name="Sato N."/>
            <person name="Blanc-Mathieu R."/>
            <person name="Endo H."/>
            <person name="Kuwata A."/>
            <person name="Ogata H."/>
        </authorList>
    </citation>
    <scope>NUCLEOTIDE SEQUENCE [LARGE SCALE GENOMIC DNA]</scope>
</reference>
<dbReference type="AlphaFoldDB" id="A0A9W7L4U7"/>
<dbReference type="GO" id="GO:0035253">
    <property type="term" value="C:ciliary rootlet"/>
    <property type="evidence" value="ECO:0007669"/>
    <property type="project" value="TreeGrafter"/>
</dbReference>
<dbReference type="PANTHER" id="PTHR46518">
    <property type="entry name" value="COILED-COIL DOMAIN-CONTAINING PROTEIN 151"/>
    <property type="match status" value="1"/>
</dbReference>
<evidence type="ECO:0000313" key="3">
    <source>
        <dbReference type="EMBL" id="GMI30017.1"/>
    </source>
</evidence>
<dbReference type="OrthoDB" id="10255247at2759"/>
<comment type="caution">
    <text evidence="3">The sequence shown here is derived from an EMBL/GenBank/DDBJ whole genome shotgun (WGS) entry which is preliminary data.</text>
</comment>
<name>A0A9W7L4U7_9STRA</name>
<feature type="compositionally biased region" description="Basic and acidic residues" evidence="2">
    <location>
        <begin position="1"/>
        <end position="11"/>
    </location>
</feature>
<accession>A0A9W7L4U7</accession>